<reference evidence="1 2" key="1">
    <citation type="journal article" date="2015" name="Sci. Rep.">
        <title>Genome of the facultative scuticociliatosis pathogen Pseudocohnilembus persalinus provides insight into its virulence through horizontal gene transfer.</title>
        <authorList>
            <person name="Xiong J."/>
            <person name="Wang G."/>
            <person name="Cheng J."/>
            <person name="Tian M."/>
            <person name="Pan X."/>
            <person name="Warren A."/>
            <person name="Jiang C."/>
            <person name="Yuan D."/>
            <person name="Miao W."/>
        </authorList>
    </citation>
    <scope>NUCLEOTIDE SEQUENCE [LARGE SCALE GENOMIC DNA]</scope>
    <source>
        <strain evidence="1">36N120E</strain>
    </source>
</reference>
<protein>
    <recommendedName>
        <fullName evidence="3">Biotin protein ligase C-terminal domain-containing protein</fullName>
    </recommendedName>
</protein>
<proteinExistence type="predicted"/>
<dbReference type="EMBL" id="LDAU01000212">
    <property type="protein sequence ID" value="KRW99474.1"/>
    <property type="molecule type" value="Genomic_DNA"/>
</dbReference>
<evidence type="ECO:0008006" key="3">
    <source>
        <dbReference type="Google" id="ProtNLM"/>
    </source>
</evidence>
<comment type="caution">
    <text evidence="1">The sequence shown here is derived from an EMBL/GenBank/DDBJ whole genome shotgun (WGS) entry which is preliminary data.</text>
</comment>
<organism evidence="1 2">
    <name type="scientific">Pseudocohnilembus persalinus</name>
    <name type="common">Ciliate</name>
    <dbReference type="NCBI Taxonomy" id="266149"/>
    <lineage>
        <taxon>Eukaryota</taxon>
        <taxon>Sar</taxon>
        <taxon>Alveolata</taxon>
        <taxon>Ciliophora</taxon>
        <taxon>Intramacronucleata</taxon>
        <taxon>Oligohymenophorea</taxon>
        <taxon>Scuticociliatia</taxon>
        <taxon>Philasterida</taxon>
        <taxon>Pseudocohnilembidae</taxon>
        <taxon>Pseudocohnilembus</taxon>
    </lineage>
</organism>
<sequence>MYDDVYLRSGIGININNNPNNEISTCLKEEIIEIAEKFQLKQFFEDNNKNELNLELRQIQEILSQNYFQNIYQLQKHGFKGYFQNKIDEVLEYKNQEVYIYDEKLVEVLHQGVFVGINEHGNAILEIQNSKQKIIVADGRMRLKN</sequence>
<dbReference type="Proteomes" id="UP000054937">
    <property type="component" value="Unassembled WGS sequence"/>
</dbReference>
<gene>
    <name evidence="1" type="ORF">PPERSA_07959</name>
</gene>
<dbReference type="InParanoid" id="A0A0V0QBA9"/>
<accession>A0A0V0QBA9</accession>
<keyword evidence="2" id="KW-1185">Reference proteome</keyword>
<evidence type="ECO:0000313" key="1">
    <source>
        <dbReference type="EMBL" id="KRW99474.1"/>
    </source>
</evidence>
<name>A0A0V0QBA9_PSEPJ</name>
<evidence type="ECO:0000313" key="2">
    <source>
        <dbReference type="Proteomes" id="UP000054937"/>
    </source>
</evidence>
<dbReference type="AlphaFoldDB" id="A0A0V0QBA9"/>